<dbReference type="AlphaFoldDB" id="A0A1H4S031"/>
<accession>A0A1H4S031</accession>
<protein>
    <submittedName>
        <fullName evidence="1">Uncharacterized protein</fullName>
    </submittedName>
</protein>
<organism evidence="1 2">
    <name type="scientific">Bradyrhizobium erythrophlei</name>
    <dbReference type="NCBI Taxonomy" id="1437360"/>
    <lineage>
        <taxon>Bacteria</taxon>
        <taxon>Pseudomonadati</taxon>
        <taxon>Pseudomonadota</taxon>
        <taxon>Alphaproteobacteria</taxon>
        <taxon>Hyphomicrobiales</taxon>
        <taxon>Nitrobacteraceae</taxon>
        <taxon>Bradyrhizobium</taxon>
    </lineage>
</organism>
<reference evidence="1 2" key="1">
    <citation type="submission" date="2016-10" db="EMBL/GenBank/DDBJ databases">
        <authorList>
            <person name="de Groot N.N."/>
        </authorList>
    </citation>
    <scope>NUCLEOTIDE SEQUENCE [LARGE SCALE GENOMIC DNA]</scope>
    <source>
        <strain evidence="1 2">MT12</strain>
    </source>
</reference>
<evidence type="ECO:0000313" key="2">
    <source>
        <dbReference type="Proteomes" id="UP000198992"/>
    </source>
</evidence>
<dbReference type="EMBL" id="FNTH01000001">
    <property type="protein sequence ID" value="SEC37394.1"/>
    <property type="molecule type" value="Genomic_DNA"/>
</dbReference>
<proteinExistence type="predicted"/>
<gene>
    <name evidence="1" type="ORF">SAMN05444164_1683</name>
</gene>
<evidence type="ECO:0000313" key="1">
    <source>
        <dbReference type="EMBL" id="SEC37394.1"/>
    </source>
</evidence>
<sequence length="32" mass="3943">MFCPIRFLIRIKEFYPAERTGKRRKDHVSMDT</sequence>
<name>A0A1H4S031_9BRAD</name>
<dbReference type="Proteomes" id="UP000198992">
    <property type="component" value="Unassembled WGS sequence"/>
</dbReference>